<evidence type="ECO:0000256" key="2">
    <source>
        <dbReference type="SAM" id="Phobius"/>
    </source>
</evidence>
<evidence type="ECO:0000313" key="4">
    <source>
        <dbReference type="Proteomes" id="UP001218638"/>
    </source>
</evidence>
<dbReference type="KEGG" id="slom:PXH66_14560"/>
<keyword evidence="2" id="KW-0812">Transmembrane</keyword>
<gene>
    <name evidence="3" type="ORF">PXH66_14560</name>
</gene>
<proteinExistence type="predicted"/>
<evidence type="ECO:0000313" key="3">
    <source>
        <dbReference type="EMBL" id="WED63556.1"/>
    </source>
</evidence>
<feature type="region of interest" description="Disordered" evidence="1">
    <location>
        <begin position="34"/>
        <end position="101"/>
    </location>
</feature>
<keyword evidence="2" id="KW-1133">Transmembrane helix</keyword>
<organism evidence="3 4">
    <name type="scientific">Synoicihabitans lomoniglobus</name>
    <dbReference type="NCBI Taxonomy" id="2909285"/>
    <lineage>
        <taxon>Bacteria</taxon>
        <taxon>Pseudomonadati</taxon>
        <taxon>Verrucomicrobiota</taxon>
        <taxon>Opitutia</taxon>
        <taxon>Opitutales</taxon>
        <taxon>Opitutaceae</taxon>
        <taxon>Synoicihabitans</taxon>
    </lineage>
</organism>
<feature type="compositionally biased region" description="Basic residues" evidence="1">
    <location>
        <begin position="91"/>
        <end position="101"/>
    </location>
</feature>
<sequence>MSVIPLTLTISLCLVFTFVLFFLREQGRRQFSSAESDALLPLAEETPRPVTSKSAQSRPRAGGDHRHGHHAPGESCGCQRGERPPCDGCAHRRASSRNARN</sequence>
<dbReference type="EMBL" id="CP119075">
    <property type="protein sequence ID" value="WED63556.1"/>
    <property type="molecule type" value="Genomic_DNA"/>
</dbReference>
<reference evidence="3" key="1">
    <citation type="submission" date="2023-03" db="EMBL/GenBank/DDBJ databases">
        <title>Lomoglobus Profundus gen. nov., sp. nov., a novel member of the phylum Verrucomicrobia, isolated from deep-marine sediment of South China Sea.</title>
        <authorList>
            <person name="Ahmad T."/>
            <person name="Ishaq S.E."/>
            <person name="Wang F."/>
        </authorList>
    </citation>
    <scope>NUCLEOTIDE SEQUENCE</scope>
    <source>
        <strain evidence="3">LMO-M01</strain>
    </source>
</reference>
<feature type="transmembrane region" description="Helical" evidence="2">
    <location>
        <begin position="6"/>
        <end position="23"/>
    </location>
</feature>
<protein>
    <submittedName>
        <fullName evidence="3">Uncharacterized protein</fullName>
    </submittedName>
</protein>
<dbReference type="AlphaFoldDB" id="A0AAE9ZSP7"/>
<keyword evidence="4" id="KW-1185">Reference proteome</keyword>
<keyword evidence="2" id="KW-0472">Membrane</keyword>
<accession>A0AAE9ZSP7</accession>
<dbReference type="RefSeq" id="WP_330929764.1">
    <property type="nucleotide sequence ID" value="NZ_CP119075.1"/>
</dbReference>
<name>A0AAE9ZSP7_9BACT</name>
<dbReference type="Proteomes" id="UP001218638">
    <property type="component" value="Chromosome"/>
</dbReference>
<evidence type="ECO:0000256" key="1">
    <source>
        <dbReference type="SAM" id="MobiDB-lite"/>
    </source>
</evidence>